<feature type="transmembrane region" description="Helical" evidence="6">
    <location>
        <begin position="92"/>
        <end position="110"/>
    </location>
</feature>
<proteinExistence type="inferred from homology"/>
<dbReference type="InterPro" id="IPR032816">
    <property type="entry name" value="VTT_dom"/>
</dbReference>
<name>A0ABY5ZH43_9BACT</name>
<dbReference type="Proteomes" id="UP001060414">
    <property type="component" value="Chromosome"/>
</dbReference>
<keyword evidence="9" id="KW-1185">Reference proteome</keyword>
<keyword evidence="4 6" id="KW-1133">Transmembrane helix</keyword>
<keyword evidence="3 6" id="KW-0812">Transmembrane</keyword>
<dbReference type="RefSeq" id="WP_260746553.1">
    <property type="nucleotide sequence ID" value="NZ_CP092109.1"/>
</dbReference>
<keyword evidence="5 6" id="KW-0472">Membrane</keyword>
<protein>
    <recommendedName>
        <fullName evidence="6">TVP38/TMEM64 family membrane protein</fullName>
    </recommendedName>
</protein>
<dbReference type="EMBL" id="CP092109">
    <property type="protein sequence ID" value="UWZ78204.1"/>
    <property type="molecule type" value="Genomic_DNA"/>
</dbReference>
<feature type="transmembrane region" description="Helical" evidence="6">
    <location>
        <begin position="53"/>
        <end position="80"/>
    </location>
</feature>
<evidence type="ECO:0000256" key="4">
    <source>
        <dbReference type="ARBA" id="ARBA00022989"/>
    </source>
</evidence>
<feature type="transmembrane region" description="Helical" evidence="6">
    <location>
        <begin position="138"/>
        <end position="159"/>
    </location>
</feature>
<sequence length="234" mass="25854">MPQEKKKILSGKGWLLGGLLVAALTMAAAWRWTPLQEYVTRDSLAYWVEMIRASPYTPLILMAVYILATLILFPISLLILTTVLTFGPLWGGVYALSGSLLGAMVAYWMGMKLGRETLEKLSGKWLDKVNRALARKGIVAVITVRLMPVAPFTIINLVSGASRIRFFDFILGTFVGMGPGILVIAIFGRGLERLISKPDWDTLAIFLLAVAVAGGLFWLLRRALRKEVEKDAED</sequence>
<evidence type="ECO:0000256" key="3">
    <source>
        <dbReference type="ARBA" id="ARBA00022692"/>
    </source>
</evidence>
<comment type="subcellular location">
    <subcellularLocation>
        <location evidence="1 6">Cell membrane</location>
        <topology evidence="1 6">Multi-pass membrane protein</topology>
    </subcellularLocation>
</comment>
<dbReference type="InterPro" id="IPR015414">
    <property type="entry name" value="TMEM64"/>
</dbReference>
<feature type="transmembrane region" description="Helical" evidence="6">
    <location>
        <begin position="166"/>
        <end position="188"/>
    </location>
</feature>
<evidence type="ECO:0000256" key="6">
    <source>
        <dbReference type="RuleBase" id="RU366058"/>
    </source>
</evidence>
<evidence type="ECO:0000313" key="8">
    <source>
        <dbReference type="EMBL" id="UWZ78204.1"/>
    </source>
</evidence>
<evidence type="ECO:0000256" key="5">
    <source>
        <dbReference type="ARBA" id="ARBA00023136"/>
    </source>
</evidence>
<organism evidence="8 9">
    <name type="scientific">Geoalkalibacter halelectricus</name>
    <dbReference type="NCBI Taxonomy" id="2847045"/>
    <lineage>
        <taxon>Bacteria</taxon>
        <taxon>Pseudomonadati</taxon>
        <taxon>Thermodesulfobacteriota</taxon>
        <taxon>Desulfuromonadia</taxon>
        <taxon>Desulfuromonadales</taxon>
        <taxon>Geoalkalibacteraceae</taxon>
        <taxon>Geoalkalibacter</taxon>
    </lineage>
</organism>
<feature type="transmembrane region" description="Helical" evidence="6">
    <location>
        <begin position="200"/>
        <end position="220"/>
    </location>
</feature>
<feature type="domain" description="VTT" evidence="7">
    <location>
        <begin position="73"/>
        <end position="189"/>
    </location>
</feature>
<comment type="similarity">
    <text evidence="6">Belongs to the TVP38/TMEM64 family.</text>
</comment>
<dbReference type="Pfam" id="PF09335">
    <property type="entry name" value="VTT_dom"/>
    <property type="match status" value="1"/>
</dbReference>
<dbReference type="PANTHER" id="PTHR12677:SF59">
    <property type="entry name" value="GOLGI APPARATUS MEMBRANE PROTEIN TVP38-RELATED"/>
    <property type="match status" value="1"/>
</dbReference>
<evidence type="ECO:0000313" key="9">
    <source>
        <dbReference type="Proteomes" id="UP001060414"/>
    </source>
</evidence>
<evidence type="ECO:0000256" key="2">
    <source>
        <dbReference type="ARBA" id="ARBA00022475"/>
    </source>
</evidence>
<keyword evidence="2 6" id="KW-1003">Cell membrane</keyword>
<gene>
    <name evidence="8" type="ORF">L9S41_10885</name>
</gene>
<evidence type="ECO:0000256" key="1">
    <source>
        <dbReference type="ARBA" id="ARBA00004651"/>
    </source>
</evidence>
<reference evidence="8" key="1">
    <citation type="journal article" date="2022" name="Environ. Microbiol.">
        <title>Geoalkalibacter halelectricus SAP #1 sp. nov. possessing extracellular electron transfer and mineral#reducing capabilities from a haloalkaline environment.</title>
        <authorList>
            <person name="Yadav S."/>
            <person name="Singh R."/>
            <person name="Sundharam S.S."/>
            <person name="Chaudhary S."/>
            <person name="Krishnamurthi S."/>
            <person name="Patil S.A."/>
        </authorList>
    </citation>
    <scope>NUCLEOTIDE SEQUENCE</scope>
    <source>
        <strain evidence="8">SAP-1</strain>
    </source>
</reference>
<accession>A0ABY5ZH43</accession>
<evidence type="ECO:0000259" key="7">
    <source>
        <dbReference type="Pfam" id="PF09335"/>
    </source>
</evidence>
<dbReference type="PANTHER" id="PTHR12677">
    <property type="entry name" value="GOLGI APPARATUS MEMBRANE PROTEIN TVP38-RELATED"/>
    <property type="match status" value="1"/>
</dbReference>